<protein>
    <submittedName>
        <fullName evidence="9">Surface polysaccharide O-acyltransferase, integral membrane enzyme</fullName>
    </submittedName>
</protein>
<dbReference type="InterPro" id="IPR002656">
    <property type="entry name" value="Acyl_transf_3_dom"/>
</dbReference>
<evidence type="ECO:0000259" key="8">
    <source>
        <dbReference type="Pfam" id="PF01757"/>
    </source>
</evidence>
<accession>A0A0U9I5K4</accession>
<feature type="transmembrane region" description="Helical" evidence="7">
    <location>
        <begin position="265"/>
        <end position="285"/>
    </location>
</feature>
<dbReference type="PANTHER" id="PTHR40074">
    <property type="entry name" value="O-ACETYLTRANSFERASE WECH"/>
    <property type="match status" value="1"/>
</dbReference>
<reference evidence="9" key="1">
    <citation type="journal article" date="2016" name="Genome Announc.">
        <title>Draft Genome Sequence of the Syntrophic Lactate-Degrading Bacterium Tepidanaerobacter syntrophicus JLT.</title>
        <authorList>
            <person name="Matsuura N."/>
            <person name="Ohashi A."/>
            <person name="Tourlousse D.M."/>
            <person name="Sekiguchi Y."/>
        </authorList>
    </citation>
    <scope>NUCLEOTIDE SEQUENCE [LARGE SCALE GENOMIC DNA]</scope>
    <source>
        <strain evidence="9">JL</strain>
    </source>
</reference>
<evidence type="ECO:0000256" key="4">
    <source>
        <dbReference type="ARBA" id="ARBA00022692"/>
    </source>
</evidence>
<dbReference type="EMBL" id="DF977003">
    <property type="protein sequence ID" value="GAQ25896.1"/>
    <property type="molecule type" value="Genomic_DNA"/>
</dbReference>
<comment type="subcellular location">
    <subcellularLocation>
        <location evidence="1">Cell membrane</location>
        <topology evidence="1">Multi-pass membrane protein</topology>
    </subcellularLocation>
</comment>
<keyword evidence="10" id="KW-1185">Reference proteome</keyword>
<keyword evidence="4 7" id="KW-0812">Transmembrane</keyword>
<feature type="transmembrane region" description="Helical" evidence="7">
    <location>
        <begin position="198"/>
        <end position="220"/>
    </location>
</feature>
<dbReference type="OrthoDB" id="569695at2"/>
<feature type="transmembrane region" description="Helical" evidence="7">
    <location>
        <begin position="12"/>
        <end position="32"/>
    </location>
</feature>
<name>A0A0U9I5K4_9FIRM</name>
<keyword evidence="3" id="KW-1003">Cell membrane</keyword>
<feature type="transmembrane region" description="Helical" evidence="7">
    <location>
        <begin position="168"/>
        <end position="192"/>
    </location>
</feature>
<evidence type="ECO:0000256" key="1">
    <source>
        <dbReference type="ARBA" id="ARBA00004651"/>
    </source>
</evidence>
<dbReference type="Proteomes" id="UP000062160">
    <property type="component" value="Unassembled WGS sequence"/>
</dbReference>
<keyword evidence="5 7" id="KW-1133">Transmembrane helix</keyword>
<evidence type="ECO:0000256" key="5">
    <source>
        <dbReference type="ARBA" id="ARBA00022989"/>
    </source>
</evidence>
<dbReference type="GO" id="GO:0009246">
    <property type="term" value="P:enterobacterial common antigen biosynthetic process"/>
    <property type="evidence" value="ECO:0007669"/>
    <property type="project" value="TreeGrafter"/>
</dbReference>
<evidence type="ECO:0000256" key="2">
    <source>
        <dbReference type="ARBA" id="ARBA00007400"/>
    </source>
</evidence>
<dbReference type="Pfam" id="PF01757">
    <property type="entry name" value="Acyl_transf_3"/>
    <property type="match status" value="1"/>
</dbReference>
<feature type="transmembrane region" description="Helical" evidence="7">
    <location>
        <begin position="136"/>
        <end position="156"/>
    </location>
</feature>
<evidence type="ECO:0000313" key="9">
    <source>
        <dbReference type="EMBL" id="GAQ25896.1"/>
    </source>
</evidence>
<dbReference type="GO" id="GO:0005886">
    <property type="term" value="C:plasma membrane"/>
    <property type="evidence" value="ECO:0007669"/>
    <property type="project" value="UniProtKB-SubCell"/>
</dbReference>
<feature type="transmembrane region" description="Helical" evidence="7">
    <location>
        <begin position="52"/>
        <end position="70"/>
    </location>
</feature>
<sequence>MANSRIIELDFMRAFAILMVLVLHVSAAYVAYSPPESHAFYIGLILNQWSRICLPLFVFVSGFGIFYGYGSNKLNLKDFYLQRFRAVFLPYLVWSFIYMILRDIFNPSFTFKGLPLKQAFLSYLEWTLKENIHTPIWFVLMIIQLYLVFPCLLKLVKSVKNPLRFTAVNFAIYFFLTIYFKNFMTMSGITIIDWLQRYYSVNFVGWYFYFILGGIVAKYWKKVRRLDLNKLRLIMIYIITTCFVIIEAYIGFINYGQTHLESYTSLRPMVLINSMAAIPAFYLFAQSLIKYGKITKLLNNISRYSYGIFFVHPQVLTVVKIIIGKIFGTYTTRILQLILVFSLTLVCSYAICRIIDKTRLREILLGLSNKKPRQSKTFYNSPPSI</sequence>
<feature type="domain" description="Acyltransferase 3" evidence="8">
    <location>
        <begin position="7"/>
        <end position="352"/>
    </location>
</feature>
<gene>
    <name evidence="9" type="ORF">TSYNT_9146</name>
</gene>
<feature type="transmembrane region" description="Helical" evidence="7">
    <location>
        <begin position="306"/>
        <end position="328"/>
    </location>
</feature>
<dbReference type="STRING" id="224999.GCA_001485475_01932"/>
<feature type="transmembrane region" description="Helical" evidence="7">
    <location>
        <begin position="232"/>
        <end position="253"/>
    </location>
</feature>
<dbReference type="AlphaFoldDB" id="A0A0U9I5K4"/>
<evidence type="ECO:0000256" key="7">
    <source>
        <dbReference type="SAM" id="Phobius"/>
    </source>
</evidence>
<organism evidence="9">
    <name type="scientific">Tepidanaerobacter syntrophicus</name>
    <dbReference type="NCBI Taxonomy" id="224999"/>
    <lineage>
        <taxon>Bacteria</taxon>
        <taxon>Bacillati</taxon>
        <taxon>Bacillota</taxon>
        <taxon>Clostridia</taxon>
        <taxon>Thermosediminibacterales</taxon>
        <taxon>Tepidanaerobacteraceae</taxon>
        <taxon>Tepidanaerobacter</taxon>
    </lineage>
</organism>
<dbReference type="GO" id="GO:0016413">
    <property type="term" value="F:O-acetyltransferase activity"/>
    <property type="evidence" value="ECO:0007669"/>
    <property type="project" value="TreeGrafter"/>
</dbReference>
<comment type="similarity">
    <text evidence="2">Belongs to the acyltransferase 3 family.</text>
</comment>
<proteinExistence type="inferred from homology"/>
<feature type="transmembrane region" description="Helical" evidence="7">
    <location>
        <begin position="82"/>
        <end position="101"/>
    </location>
</feature>
<keyword evidence="9" id="KW-0808">Transferase</keyword>
<evidence type="ECO:0000256" key="6">
    <source>
        <dbReference type="ARBA" id="ARBA00023136"/>
    </source>
</evidence>
<evidence type="ECO:0000313" key="10">
    <source>
        <dbReference type="Proteomes" id="UP000062160"/>
    </source>
</evidence>
<feature type="transmembrane region" description="Helical" evidence="7">
    <location>
        <begin position="334"/>
        <end position="352"/>
    </location>
</feature>
<evidence type="ECO:0000256" key="3">
    <source>
        <dbReference type="ARBA" id="ARBA00022475"/>
    </source>
</evidence>
<keyword evidence="9" id="KW-0012">Acyltransferase</keyword>
<dbReference type="RefSeq" id="WP_059033525.1">
    <property type="nucleotide sequence ID" value="NZ_DF977003.1"/>
</dbReference>
<keyword evidence="6 7" id="KW-0472">Membrane</keyword>
<dbReference type="PANTHER" id="PTHR40074:SF2">
    <property type="entry name" value="O-ACETYLTRANSFERASE WECH"/>
    <property type="match status" value="1"/>
</dbReference>